<keyword evidence="2" id="KW-1185">Reference proteome</keyword>
<dbReference type="STRING" id="258533.BN977_06183"/>
<gene>
    <name evidence="1" type="ORF">BN977_06183</name>
</gene>
<reference evidence="1" key="2">
    <citation type="submission" date="2014-03" db="EMBL/GenBank/DDBJ databases">
        <authorList>
            <person name="Urmite Genomes"/>
        </authorList>
    </citation>
    <scope>NUCLEOTIDE SEQUENCE</scope>
    <source>
        <strain evidence="1">DSM 44829</strain>
    </source>
</reference>
<proteinExistence type="predicted"/>
<accession>W9B8S2</accession>
<evidence type="ECO:0000313" key="2">
    <source>
        <dbReference type="Proteomes" id="UP000028870"/>
    </source>
</evidence>
<sequence>MKEAAASLDCDDCDASFVATDEAYHVRQEAGWWIVDRVNDRGKRYNNTAQLSSFELLEKYLIWTWASSARQDLASGRLGADLYALGYSPDVTVHEAREGFSKIDSDAGSAVLSVVKATIFSHLMLKSVGELERLVDSA</sequence>
<protein>
    <submittedName>
        <fullName evidence="1">Uncharacterized protein</fullName>
    </submittedName>
</protein>
<dbReference type="EMBL" id="CCBB010000003">
    <property type="protein sequence ID" value="CDO11342.1"/>
    <property type="molecule type" value="Genomic_DNA"/>
</dbReference>
<dbReference type="eggNOG" id="ENOG5032HT3">
    <property type="taxonomic scope" value="Bacteria"/>
</dbReference>
<dbReference type="AlphaFoldDB" id="W9B8S2"/>
<dbReference type="Proteomes" id="UP000028870">
    <property type="component" value="Unassembled WGS sequence"/>
</dbReference>
<organism evidence="1 2">
    <name type="scientific">Mycolicibacterium cosmeticum</name>
    <dbReference type="NCBI Taxonomy" id="258533"/>
    <lineage>
        <taxon>Bacteria</taxon>
        <taxon>Bacillati</taxon>
        <taxon>Actinomycetota</taxon>
        <taxon>Actinomycetes</taxon>
        <taxon>Mycobacteriales</taxon>
        <taxon>Mycobacteriaceae</taxon>
        <taxon>Mycolicibacterium</taxon>
    </lineage>
</organism>
<name>W9B8S2_MYCCO</name>
<comment type="caution">
    <text evidence="1">The sequence shown here is derived from an EMBL/GenBank/DDBJ whole genome shotgun (WGS) entry which is preliminary data.</text>
</comment>
<evidence type="ECO:0000313" key="1">
    <source>
        <dbReference type="EMBL" id="CDO11342.1"/>
    </source>
</evidence>
<reference evidence="1" key="1">
    <citation type="submission" date="2014-03" db="EMBL/GenBank/DDBJ databases">
        <title>Draft Genome Sequence of Mycobacterium cosmeticum DSM 44829.</title>
        <authorList>
            <person name="Croce O."/>
            <person name="Robert C."/>
            <person name="Raoult D."/>
            <person name="Drancourt M."/>
        </authorList>
    </citation>
    <scope>NUCLEOTIDE SEQUENCE [LARGE SCALE GENOMIC DNA]</scope>
    <source>
        <strain evidence="1">DSM 44829</strain>
    </source>
</reference>